<name>A0ABW4WXH3_9BACT</name>
<dbReference type="RefSeq" id="WP_229960594.1">
    <property type="nucleotide sequence ID" value="NZ_JAJJWI010000008.1"/>
</dbReference>
<keyword evidence="2" id="KW-1185">Reference proteome</keyword>
<protein>
    <submittedName>
        <fullName evidence="1">GNAT family N-acetyltransferase</fullName>
    </submittedName>
</protein>
<dbReference type="EMBL" id="JBHUHV010000022">
    <property type="protein sequence ID" value="MFD2066710.1"/>
    <property type="molecule type" value="Genomic_DNA"/>
</dbReference>
<reference evidence="2" key="1">
    <citation type="journal article" date="2019" name="Int. J. Syst. Evol. Microbiol.">
        <title>The Global Catalogue of Microorganisms (GCM) 10K type strain sequencing project: providing services to taxonomists for standard genome sequencing and annotation.</title>
        <authorList>
            <consortium name="The Broad Institute Genomics Platform"/>
            <consortium name="The Broad Institute Genome Sequencing Center for Infectious Disease"/>
            <person name="Wu L."/>
            <person name="Ma J."/>
        </authorList>
    </citation>
    <scope>NUCLEOTIDE SEQUENCE [LARGE SCALE GENOMIC DNA]</scope>
    <source>
        <strain evidence="2">JCM 16545</strain>
    </source>
</reference>
<organism evidence="1 2">
    <name type="scientific">Pontibacter silvestris</name>
    <dbReference type="NCBI Taxonomy" id="2305183"/>
    <lineage>
        <taxon>Bacteria</taxon>
        <taxon>Pseudomonadati</taxon>
        <taxon>Bacteroidota</taxon>
        <taxon>Cytophagia</taxon>
        <taxon>Cytophagales</taxon>
        <taxon>Hymenobacteraceae</taxon>
        <taxon>Pontibacter</taxon>
    </lineage>
</organism>
<evidence type="ECO:0000313" key="1">
    <source>
        <dbReference type="EMBL" id="MFD2066710.1"/>
    </source>
</evidence>
<comment type="caution">
    <text evidence="1">The sequence shown here is derived from an EMBL/GenBank/DDBJ whole genome shotgun (WGS) entry which is preliminary data.</text>
</comment>
<accession>A0ABW4WXH3</accession>
<sequence length="311" mass="35960">MVQVEKYIPAHKAAWDAFVHRSKNGTFLLQRDYMEYHADRFTDHSLLFYRKGKLIALLPANEAGKEIQSHGGLTYGGIISDNRMKVSIMLEVFEVMLQYFKQCGFDKINYKTVPHIYHQAPAEEDLYVLFRNKGRLYRRDVTSAIDMAQLFGYSRKRKWEVSKAKRNNIKVELSLDFAGFMRIEQELLKERYDIPPVHTVEEITCLANLFPNQVKLCAAFEESLMLGGIIIYETPAVAHCQYIAYTARGKELGVLNVIIDYLLTKVYQDKKYFDFGISTEQQGAYLNEGLISNKESYGARAVVHDFYEIVL</sequence>
<dbReference type="SUPFAM" id="SSF55729">
    <property type="entry name" value="Acyl-CoA N-acyltransferases (Nat)"/>
    <property type="match status" value="1"/>
</dbReference>
<dbReference type="Proteomes" id="UP001597369">
    <property type="component" value="Unassembled WGS sequence"/>
</dbReference>
<evidence type="ECO:0000313" key="2">
    <source>
        <dbReference type="Proteomes" id="UP001597369"/>
    </source>
</evidence>
<proteinExistence type="predicted"/>
<dbReference type="InterPro" id="IPR016181">
    <property type="entry name" value="Acyl_CoA_acyltransferase"/>
</dbReference>
<dbReference type="Gene3D" id="3.40.630.30">
    <property type="match status" value="1"/>
</dbReference>
<gene>
    <name evidence="1" type="ORF">ACFSKU_07415</name>
</gene>